<dbReference type="PANTHER" id="PTHR31441:SF2">
    <property type="entry name" value="FOLLICULIN"/>
    <property type="match status" value="1"/>
</dbReference>
<reference evidence="2 3" key="1">
    <citation type="journal article" date="2023" name="Insect Mol. Biol.">
        <title>Genome sequencing provides insights into the evolution of gene families encoding plant cell wall-degrading enzymes in longhorned beetles.</title>
        <authorList>
            <person name="Shin N.R."/>
            <person name="Okamura Y."/>
            <person name="Kirsch R."/>
            <person name="Pauchet Y."/>
        </authorList>
    </citation>
    <scope>NUCLEOTIDE SEQUENCE [LARGE SCALE GENOMIC DNA]</scope>
    <source>
        <strain evidence="2">EAD_L_NR</strain>
    </source>
</reference>
<dbReference type="GO" id="GO:0005829">
    <property type="term" value="C:cytosol"/>
    <property type="evidence" value="ECO:0007669"/>
    <property type="project" value="TreeGrafter"/>
</dbReference>
<gene>
    <name evidence="2" type="ORF">NQ315_001211</name>
</gene>
<dbReference type="PROSITE" id="PS51834">
    <property type="entry name" value="DENN_FLCN_SMCR8"/>
    <property type="match status" value="1"/>
</dbReference>
<keyword evidence="3" id="KW-1185">Reference proteome</keyword>
<evidence type="ECO:0000259" key="1">
    <source>
        <dbReference type="PROSITE" id="PS51834"/>
    </source>
</evidence>
<organism evidence="2 3">
    <name type="scientific">Exocentrus adspersus</name>
    <dbReference type="NCBI Taxonomy" id="1586481"/>
    <lineage>
        <taxon>Eukaryota</taxon>
        <taxon>Metazoa</taxon>
        <taxon>Ecdysozoa</taxon>
        <taxon>Arthropoda</taxon>
        <taxon>Hexapoda</taxon>
        <taxon>Insecta</taxon>
        <taxon>Pterygota</taxon>
        <taxon>Neoptera</taxon>
        <taxon>Endopterygota</taxon>
        <taxon>Coleoptera</taxon>
        <taxon>Polyphaga</taxon>
        <taxon>Cucujiformia</taxon>
        <taxon>Chrysomeloidea</taxon>
        <taxon>Cerambycidae</taxon>
        <taxon>Lamiinae</taxon>
        <taxon>Acanthocinini</taxon>
        <taxon>Exocentrus</taxon>
    </lineage>
</organism>
<dbReference type="InterPro" id="IPR037520">
    <property type="entry name" value="Folliculin/SMCR8_longin"/>
</dbReference>
<accession>A0AAV8WG25</accession>
<proteinExistence type="predicted"/>
<sequence>MEVVIAMGHFCEIHGPCVVMCTDRAQELPETPPVSLDVPVCDACESVDLDTVYTCQDEKSYYVTTRTSLSDSMARLLREAVTRSLSVEVVTQEDKDEGTMYFGDNTKGHYISHLFTIKDSLSRGFKRKYCIVVRGQHQVPLMHHYDFIEKNLKQISGGAGGKSQPCIRSGGTLKRKAKKGRCYPETSEPFVFAHLHLWFVFLLRAEVYQTVPHKVPECPVECSSPERLRDLYKEMPQHVFRIVLYCILTGIKIDTENKEVVSHFQQLLPKDFVLPTTGTVCRLYRTEDGAWNVQFKGTLPKTLPRMFELVEEALANSKLPDSTLQYYLMSISMRWFNIACVVSWSTGPCDQLMRSLGVHKCDMPLLSYWIPQSNACVKFAETDWFSREEDEDSKPQTP</sequence>
<evidence type="ECO:0000313" key="2">
    <source>
        <dbReference type="EMBL" id="KAJ8925040.1"/>
    </source>
</evidence>
<dbReference type="Pfam" id="PF11704">
    <property type="entry name" value="Folliculin"/>
    <property type="match status" value="1"/>
</dbReference>
<dbReference type="AlphaFoldDB" id="A0AAV8WG25"/>
<evidence type="ECO:0000313" key="3">
    <source>
        <dbReference type="Proteomes" id="UP001159042"/>
    </source>
</evidence>
<feature type="domain" description="UDENN FLCN/SMCR8-type" evidence="1">
    <location>
        <begin position="42"/>
        <end position="398"/>
    </location>
</feature>
<protein>
    <recommendedName>
        <fullName evidence="1">UDENN FLCN/SMCR8-type domain-containing protein</fullName>
    </recommendedName>
</protein>
<name>A0AAV8WG25_9CUCU</name>
<dbReference type="GO" id="GO:0000122">
    <property type="term" value="P:negative regulation of transcription by RNA polymerase II"/>
    <property type="evidence" value="ECO:0007669"/>
    <property type="project" value="TreeGrafter"/>
</dbReference>
<dbReference type="InterPro" id="IPR037521">
    <property type="entry name" value="FLCN/SMCR8_DENN"/>
</dbReference>
<dbReference type="EMBL" id="JANEYG010000002">
    <property type="protein sequence ID" value="KAJ8925040.1"/>
    <property type="molecule type" value="Genomic_DNA"/>
</dbReference>
<dbReference type="PANTHER" id="PTHR31441">
    <property type="entry name" value="FOLLICULIN FAMILY MEMBER"/>
    <property type="match status" value="1"/>
</dbReference>
<comment type="caution">
    <text evidence="2">The sequence shown here is derived from an EMBL/GenBank/DDBJ whole genome shotgun (WGS) entry which is preliminary data.</text>
</comment>
<dbReference type="GO" id="GO:0005096">
    <property type="term" value="F:GTPase activator activity"/>
    <property type="evidence" value="ECO:0007669"/>
    <property type="project" value="InterPro"/>
</dbReference>
<dbReference type="Proteomes" id="UP001159042">
    <property type="component" value="Unassembled WGS sequence"/>
</dbReference>
<dbReference type="GO" id="GO:1904263">
    <property type="term" value="P:positive regulation of TORC1 signaling"/>
    <property type="evidence" value="ECO:0007669"/>
    <property type="project" value="TreeGrafter"/>
</dbReference>
<dbReference type="InterPro" id="IPR021713">
    <property type="entry name" value="Folliculin"/>
</dbReference>